<dbReference type="GO" id="GO:0044718">
    <property type="term" value="P:siderophore transmembrane transport"/>
    <property type="evidence" value="ECO:0007669"/>
    <property type="project" value="TreeGrafter"/>
</dbReference>
<dbReference type="AlphaFoldDB" id="A0A6B8KGA6"/>
<keyword evidence="11" id="KW-0732">Signal</keyword>
<feature type="chain" id="PRO_5025571049" evidence="11">
    <location>
        <begin position="25"/>
        <end position="797"/>
    </location>
</feature>
<evidence type="ECO:0000256" key="11">
    <source>
        <dbReference type="SAM" id="SignalP"/>
    </source>
</evidence>
<evidence type="ECO:0000259" key="12">
    <source>
        <dbReference type="Pfam" id="PF00593"/>
    </source>
</evidence>
<dbReference type="GO" id="GO:0015344">
    <property type="term" value="F:siderophore uptake transmembrane transporter activity"/>
    <property type="evidence" value="ECO:0007669"/>
    <property type="project" value="TreeGrafter"/>
</dbReference>
<evidence type="ECO:0000256" key="3">
    <source>
        <dbReference type="ARBA" id="ARBA00022452"/>
    </source>
</evidence>
<dbReference type="InterPro" id="IPR012910">
    <property type="entry name" value="Plug_dom"/>
</dbReference>
<feature type="domain" description="TonB-dependent receptor-like beta-barrel" evidence="12">
    <location>
        <begin position="282"/>
        <end position="753"/>
    </location>
</feature>
<keyword evidence="4 8" id="KW-0812">Transmembrane</keyword>
<gene>
    <name evidence="14" type="ORF">H2LOC_010145</name>
</gene>
<dbReference type="PANTHER" id="PTHR30069">
    <property type="entry name" value="TONB-DEPENDENT OUTER MEMBRANE RECEPTOR"/>
    <property type="match status" value="1"/>
</dbReference>
<evidence type="ECO:0000256" key="2">
    <source>
        <dbReference type="ARBA" id="ARBA00022448"/>
    </source>
</evidence>
<accession>A0A6B8KGA6</accession>
<evidence type="ECO:0000256" key="7">
    <source>
        <dbReference type="ARBA" id="ARBA00023237"/>
    </source>
</evidence>
<evidence type="ECO:0000256" key="10">
    <source>
        <dbReference type="SAM" id="MobiDB-lite"/>
    </source>
</evidence>
<dbReference type="Pfam" id="PF00593">
    <property type="entry name" value="TonB_dep_Rec_b-barrel"/>
    <property type="match status" value="1"/>
</dbReference>
<keyword evidence="5 9" id="KW-0798">TonB box</keyword>
<sequence length="797" mass="84836">MRNPIAFRAGVSLLAILAGGAAGAQEALPDIDVGAAAPLRAPAPRPLAPAPSTSAPGGTAVSAAPAPALSKTPAMVNVTTAREIAETHEFDVARALERVAPGVLIEDVTGNPFQPQVDFRGFVASPVAGTPIGLAVYQNGIRINEAWGDTVNWDLIPSVAIDRTSIVTGNPLFGLNAIGGAVVLDMKNGFTYHGFEADARGGSFGRRQGAMQLGVEKDGFATYVALEAAGDNGYRKFSGSQIERMYGDLGWRGDSAEIHATMQLAQNRFGVSGPAPLDLVSIDPSSVYTTPQTTKNTLSQFSVNGAFTPAPNWRILADLHYRAFDQVHQDGNTTNFASCGGATLCDQNGDPTVMPDFFGGSVPLAVIDRTWTSSRTVGGTAQIENSEKIFGRPNTATLGVSYDHGWTLFNASEELGVLNPYDLSVAGLGIINTAPSADVSPVKLNAENSYLGVYARDQLELTDQLTATAGVRFNYALINLYDHFSNQLNGDSIYTHVNPMVGATYKITPDLAAYASYSESNRAPTPLELGCANPNQPCLIDNFLVSDPPLQQVVAHTIESGLRGDFKPSSYLPAAAWLPGRVDWSAGVFRTTSFNDILSVPSVVTGQGYFTNAGTTQRQGIETQWRYTDEKLSAYINYTLTDATFRSMVELGSPNNPLVVGLNAFAGIPASSLLVMPGSHMASVPKHRLKAGVDYALTNEWKIGGDLVFVANSYLRGDEINAFGVLPSYATLNLRSSYQVTKNFQVYGLIDNVTNTRPQSFGTFFGTTDIPFLSFANPRTVSIGPPIGFYAGAKVTF</sequence>
<evidence type="ECO:0000256" key="9">
    <source>
        <dbReference type="RuleBase" id="RU003357"/>
    </source>
</evidence>
<dbReference type="RefSeq" id="WP_136496292.1">
    <property type="nucleotide sequence ID" value="NZ_CP046052.1"/>
</dbReference>
<reference evidence="14 15" key="1">
    <citation type="submission" date="2019-11" db="EMBL/GenBank/DDBJ databases">
        <title>The genome sequence of Methylocystis heyeri.</title>
        <authorList>
            <person name="Oshkin I.Y."/>
            <person name="Miroshnikov K."/>
            <person name="Dedysh S.N."/>
        </authorList>
    </citation>
    <scope>NUCLEOTIDE SEQUENCE [LARGE SCALE GENOMIC DNA]</scope>
    <source>
        <strain evidence="14 15">H2</strain>
    </source>
</reference>
<evidence type="ECO:0000313" key="15">
    <source>
        <dbReference type="Proteomes" id="UP000309061"/>
    </source>
</evidence>
<feature type="signal peptide" evidence="11">
    <location>
        <begin position="1"/>
        <end position="24"/>
    </location>
</feature>
<feature type="region of interest" description="Disordered" evidence="10">
    <location>
        <begin position="44"/>
        <end position="66"/>
    </location>
</feature>
<feature type="compositionally biased region" description="Low complexity" evidence="10">
    <location>
        <begin position="50"/>
        <end position="60"/>
    </location>
</feature>
<evidence type="ECO:0000256" key="1">
    <source>
        <dbReference type="ARBA" id="ARBA00004571"/>
    </source>
</evidence>
<dbReference type="Gene3D" id="2.40.170.20">
    <property type="entry name" value="TonB-dependent receptor, beta-barrel domain"/>
    <property type="match status" value="1"/>
</dbReference>
<comment type="subcellular location">
    <subcellularLocation>
        <location evidence="1 8">Cell outer membrane</location>
        <topology evidence="1 8">Multi-pass membrane protein</topology>
    </subcellularLocation>
</comment>
<keyword evidence="6 8" id="KW-0472">Membrane</keyword>
<dbReference type="EMBL" id="CP046052">
    <property type="protein sequence ID" value="QGM46031.1"/>
    <property type="molecule type" value="Genomic_DNA"/>
</dbReference>
<evidence type="ECO:0000256" key="8">
    <source>
        <dbReference type="PROSITE-ProRule" id="PRU01360"/>
    </source>
</evidence>
<dbReference type="Gene3D" id="2.170.130.10">
    <property type="entry name" value="TonB-dependent receptor, plug domain"/>
    <property type="match status" value="1"/>
</dbReference>
<keyword evidence="3 8" id="KW-1134">Transmembrane beta strand</keyword>
<feature type="domain" description="TonB-dependent receptor plug" evidence="13">
    <location>
        <begin position="69"/>
        <end position="181"/>
    </location>
</feature>
<dbReference type="InterPro" id="IPR036942">
    <property type="entry name" value="Beta-barrel_TonB_sf"/>
</dbReference>
<dbReference type="Pfam" id="PF07715">
    <property type="entry name" value="Plug"/>
    <property type="match status" value="1"/>
</dbReference>
<dbReference type="Proteomes" id="UP000309061">
    <property type="component" value="Chromosome"/>
</dbReference>
<keyword evidence="14" id="KW-0675">Receptor</keyword>
<keyword evidence="2 8" id="KW-0813">Transport</keyword>
<keyword evidence="15" id="KW-1185">Reference proteome</keyword>
<proteinExistence type="inferred from homology"/>
<dbReference type="GO" id="GO:0009279">
    <property type="term" value="C:cell outer membrane"/>
    <property type="evidence" value="ECO:0007669"/>
    <property type="project" value="UniProtKB-SubCell"/>
</dbReference>
<dbReference type="InterPro" id="IPR000531">
    <property type="entry name" value="Beta-barrel_TonB"/>
</dbReference>
<name>A0A6B8KGA6_9HYPH</name>
<keyword evidence="7 8" id="KW-0998">Cell outer membrane</keyword>
<dbReference type="InterPro" id="IPR037066">
    <property type="entry name" value="Plug_dom_sf"/>
</dbReference>
<organism evidence="14 15">
    <name type="scientific">Methylocystis heyeri</name>
    <dbReference type="NCBI Taxonomy" id="391905"/>
    <lineage>
        <taxon>Bacteria</taxon>
        <taxon>Pseudomonadati</taxon>
        <taxon>Pseudomonadota</taxon>
        <taxon>Alphaproteobacteria</taxon>
        <taxon>Hyphomicrobiales</taxon>
        <taxon>Methylocystaceae</taxon>
        <taxon>Methylocystis</taxon>
    </lineage>
</organism>
<dbReference type="PANTHER" id="PTHR30069:SF39">
    <property type="entry name" value="BLL6183 PROTEIN"/>
    <property type="match status" value="1"/>
</dbReference>
<evidence type="ECO:0000256" key="5">
    <source>
        <dbReference type="ARBA" id="ARBA00023077"/>
    </source>
</evidence>
<dbReference type="OrthoDB" id="8428213at2"/>
<evidence type="ECO:0000256" key="6">
    <source>
        <dbReference type="ARBA" id="ARBA00023136"/>
    </source>
</evidence>
<evidence type="ECO:0000256" key="4">
    <source>
        <dbReference type="ARBA" id="ARBA00022692"/>
    </source>
</evidence>
<protein>
    <submittedName>
        <fullName evidence="14">TonB-dependent receptor</fullName>
    </submittedName>
</protein>
<evidence type="ECO:0000259" key="13">
    <source>
        <dbReference type="Pfam" id="PF07715"/>
    </source>
</evidence>
<dbReference type="InterPro" id="IPR039426">
    <property type="entry name" value="TonB-dep_rcpt-like"/>
</dbReference>
<comment type="similarity">
    <text evidence="8 9">Belongs to the TonB-dependent receptor family.</text>
</comment>
<dbReference type="PROSITE" id="PS52016">
    <property type="entry name" value="TONB_DEPENDENT_REC_3"/>
    <property type="match status" value="1"/>
</dbReference>
<dbReference type="KEGG" id="mhey:H2LOC_010145"/>
<evidence type="ECO:0000313" key="14">
    <source>
        <dbReference type="EMBL" id="QGM46031.1"/>
    </source>
</evidence>
<dbReference type="SUPFAM" id="SSF56935">
    <property type="entry name" value="Porins"/>
    <property type="match status" value="1"/>
</dbReference>